<proteinExistence type="inferred from homology"/>
<evidence type="ECO:0000256" key="3">
    <source>
        <dbReference type="ARBA" id="ARBA00023002"/>
    </source>
</evidence>
<name>A0A0N1HEX0_9EURO</name>
<dbReference type="SUPFAM" id="SSF51735">
    <property type="entry name" value="NAD(P)-binding Rossmann-fold domains"/>
    <property type="match status" value="1"/>
</dbReference>
<comment type="caution">
    <text evidence="4">The sequence shown here is derived from an EMBL/GenBank/DDBJ whole genome shotgun (WGS) entry which is preliminary data.</text>
</comment>
<dbReference type="Gene3D" id="3.40.50.720">
    <property type="entry name" value="NAD(P)-binding Rossmann-like Domain"/>
    <property type="match status" value="1"/>
</dbReference>
<keyword evidence="3" id="KW-0560">Oxidoreductase</keyword>
<dbReference type="PANTHER" id="PTHR47706:SF4">
    <property type="entry name" value="NMRA-LIKE DOMAIN-CONTAINING PROTEIN"/>
    <property type="match status" value="1"/>
</dbReference>
<accession>A0A0N1HEX0</accession>
<reference evidence="4 5" key="1">
    <citation type="submission" date="2015-06" db="EMBL/GenBank/DDBJ databases">
        <title>Draft genome of the ant-associated black yeast Phialophora attae CBS 131958.</title>
        <authorList>
            <person name="Moreno L.F."/>
            <person name="Stielow B.J."/>
            <person name="de Hoog S."/>
            <person name="Vicente V.A."/>
            <person name="Weiss V.A."/>
            <person name="de Vries M."/>
            <person name="Cruz L.M."/>
            <person name="Souza E.M."/>
        </authorList>
    </citation>
    <scope>NUCLEOTIDE SEQUENCE [LARGE SCALE GENOMIC DNA]</scope>
    <source>
        <strain evidence="4 5">CBS 131958</strain>
    </source>
</reference>
<evidence type="ECO:0008006" key="6">
    <source>
        <dbReference type="Google" id="ProtNLM"/>
    </source>
</evidence>
<evidence type="ECO:0000313" key="5">
    <source>
        <dbReference type="Proteomes" id="UP000038010"/>
    </source>
</evidence>
<keyword evidence="2" id="KW-0521">NADP</keyword>
<dbReference type="GO" id="GO:0016491">
    <property type="term" value="F:oxidoreductase activity"/>
    <property type="evidence" value="ECO:0007669"/>
    <property type="project" value="UniProtKB-KW"/>
</dbReference>
<dbReference type="EMBL" id="LFJN01000004">
    <property type="protein sequence ID" value="KPI44120.1"/>
    <property type="molecule type" value="Genomic_DNA"/>
</dbReference>
<dbReference type="PANTHER" id="PTHR47706">
    <property type="entry name" value="NMRA-LIKE FAMILY PROTEIN"/>
    <property type="match status" value="1"/>
</dbReference>
<evidence type="ECO:0000256" key="2">
    <source>
        <dbReference type="ARBA" id="ARBA00022857"/>
    </source>
</evidence>
<dbReference type="InterPro" id="IPR051609">
    <property type="entry name" value="NmrA/Isoflavone_reductase-like"/>
</dbReference>
<dbReference type="InterPro" id="IPR036291">
    <property type="entry name" value="NAD(P)-bd_dom_sf"/>
</dbReference>
<protein>
    <recommendedName>
        <fullName evidence="6">NmrA-like domain-containing protein</fullName>
    </recommendedName>
</protein>
<organism evidence="4 5">
    <name type="scientific">Cyphellophora attinorum</name>
    <dbReference type="NCBI Taxonomy" id="1664694"/>
    <lineage>
        <taxon>Eukaryota</taxon>
        <taxon>Fungi</taxon>
        <taxon>Dikarya</taxon>
        <taxon>Ascomycota</taxon>
        <taxon>Pezizomycotina</taxon>
        <taxon>Eurotiomycetes</taxon>
        <taxon>Chaetothyriomycetidae</taxon>
        <taxon>Chaetothyriales</taxon>
        <taxon>Cyphellophoraceae</taxon>
        <taxon>Cyphellophora</taxon>
    </lineage>
</organism>
<dbReference type="VEuPathDB" id="FungiDB:AB675_6334"/>
<dbReference type="GeneID" id="28738497"/>
<evidence type="ECO:0000313" key="4">
    <source>
        <dbReference type="EMBL" id="KPI44120.1"/>
    </source>
</evidence>
<sequence>MKIALAGFGSVGRYFAEVIGLTSHSLVILTGKRKDYPGHQHLEQRVTKYTADDLESLLEDCDAVISTIAGPNDFFVRAHLALLEACTRSPKCKRFLPSEFSFNMKDFPDVPSYLSEARIAVRDALRSQQEVKWSIICNGWFMDYLLPSSQRYIEDLGPAFAVDANRRAFDYYGDGQAKISLTSARDTARVVLALIEGSTDEWTEFSFFSAQTLTWDELYRLLKHHDATYQRKNVSITQAVQALVESRNEDDRIVADLRILGFTRAGEIPQAESLKWNTGILTSITGRDVDTFLGEAAEHRDRII</sequence>
<keyword evidence="5" id="KW-1185">Reference proteome</keyword>
<evidence type="ECO:0000256" key="1">
    <source>
        <dbReference type="ARBA" id="ARBA00005725"/>
    </source>
</evidence>
<dbReference type="RefSeq" id="XP_018004083.1">
    <property type="nucleotide sequence ID" value="XM_018146617.1"/>
</dbReference>
<dbReference type="Proteomes" id="UP000038010">
    <property type="component" value="Unassembled WGS sequence"/>
</dbReference>
<comment type="similarity">
    <text evidence="1">Belongs to the NmrA-type oxidoreductase family. Isoflavone reductase subfamily.</text>
</comment>
<dbReference type="OrthoDB" id="419598at2759"/>
<gene>
    <name evidence="4" type="ORF">AB675_6334</name>
</gene>
<dbReference type="AlphaFoldDB" id="A0A0N1HEX0"/>